<organism evidence="5 6">
    <name type="scientific">Marinobacter pelagius</name>
    <dbReference type="NCBI Taxonomy" id="379482"/>
    <lineage>
        <taxon>Bacteria</taxon>
        <taxon>Pseudomonadati</taxon>
        <taxon>Pseudomonadota</taxon>
        <taxon>Gammaproteobacteria</taxon>
        <taxon>Pseudomonadales</taxon>
        <taxon>Marinobacteraceae</taxon>
        <taxon>Marinobacter</taxon>
    </lineage>
</organism>
<evidence type="ECO:0000256" key="2">
    <source>
        <dbReference type="ARBA" id="ARBA00022741"/>
    </source>
</evidence>
<dbReference type="SUPFAM" id="SSF52540">
    <property type="entry name" value="P-loop containing nucleoside triphosphate hydrolases"/>
    <property type="match status" value="1"/>
</dbReference>
<evidence type="ECO:0000259" key="4">
    <source>
        <dbReference type="PROSITE" id="PS50893"/>
    </source>
</evidence>
<dbReference type="Proteomes" id="UP000252995">
    <property type="component" value="Unassembled WGS sequence"/>
</dbReference>
<evidence type="ECO:0000256" key="1">
    <source>
        <dbReference type="ARBA" id="ARBA00006216"/>
    </source>
</evidence>
<feature type="domain" description="ABC transporter" evidence="4">
    <location>
        <begin position="2"/>
        <end position="246"/>
    </location>
</feature>
<keyword evidence="3 5" id="KW-0067">ATP-binding</keyword>
<dbReference type="Pfam" id="PF00005">
    <property type="entry name" value="ABC_tran"/>
    <property type="match status" value="1"/>
</dbReference>
<dbReference type="STRING" id="379482.SAMN04487961_3407"/>
<comment type="caution">
    <text evidence="5">The sequence shown here is derived from an EMBL/GenBank/DDBJ whole genome shotgun (WGS) entry which is preliminary data.</text>
</comment>
<dbReference type="NCBIfam" id="TIGR01978">
    <property type="entry name" value="sufC"/>
    <property type="match status" value="1"/>
</dbReference>
<name>A0A366GZG2_9GAMM</name>
<dbReference type="InterPro" id="IPR003593">
    <property type="entry name" value="AAA+_ATPase"/>
</dbReference>
<comment type="similarity">
    <text evidence="1">Belongs to the ABC transporter superfamily. Ycf16 family.</text>
</comment>
<dbReference type="PANTHER" id="PTHR43204">
    <property type="entry name" value="ABC TRANSPORTER I FAMILY MEMBER 6, CHLOROPLASTIC"/>
    <property type="match status" value="1"/>
</dbReference>
<dbReference type="SMART" id="SM00382">
    <property type="entry name" value="AAA"/>
    <property type="match status" value="1"/>
</dbReference>
<dbReference type="EMBL" id="QNRO01000002">
    <property type="protein sequence ID" value="RBP33513.1"/>
    <property type="molecule type" value="Genomic_DNA"/>
</dbReference>
<dbReference type="GO" id="GO:0016887">
    <property type="term" value="F:ATP hydrolysis activity"/>
    <property type="evidence" value="ECO:0007669"/>
    <property type="project" value="InterPro"/>
</dbReference>
<dbReference type="InterPro" id="IPR010230">
    <property type="entry name" value="FeS-cluster_ATPase_SufC"/>
</dbReference>
<keyword evidence="2" id="KW-0547">Nucleotide-binding</keyword>
<reference evidence="5 6" key="1">
    <citation type="submission" date="2018-06" db="EMBL/GenBank/DDBJ databases">
        <title>Freshwater and sediment microbial communities from various areas in North America, analyzing microbe dynamics in response to fracking.</title>
        <authorList>
            <person name="Lamendella R."/>
        </authorList>
    </citation>
    <scope>NUCLEOTIDE SEQUENCE [LARGE SCALE GENOMIC DNA]</scope>
    <source>
        <strain evidence="5 6">114J</strain>
    </source>
</reference>
<protein>
    <submittedName>
        <fullName evidence="5">Fe-S cluster assembly ATP-binding protein</fullName>
    </submittedName>
</protein>
<dbReference type="GO" id="GO:0005524">
    <property type="term" value="F:ATP binding"/>
    <property type="evidence" value="ECO:0007669"/>
    <property type="project" value="UniProtKB-KW"/>
</dbReference>
<dbReference type="InterPro" id="IPR003439">
    <property type="entry name" value="ABC_transporter-like_ATP-bd"/>
</dbReference>
<proteinExistence type="inferred from homology"/>
<evidence type="ECO:0000313" key="6">
    <source>
        <dbReference type="Proteomes" id="UP000252995"/>
    </source>
</evidence>
<dbReference type="PROSITE" id="PS50893">
    <property type="entry name" value="ABC_TRANSPORTER_2"/>
    <property type="match status" value="1"/>
</dbReference>
<dbReference type="OrthoDB" id="9806149at2"/>
<sequence>MLSIKNLHASVEGKEILKGINLEIKAGEVHAIMGPNGSGKSTLSQVLAGNEAFEVTEGEVTLNGENLLDLETEERAREGIFLAFQYPVEIPGVSNLQFLRTAVNAMRTHRGEEEMNAAEFMKLAKEVSKQVDLDPSFLKRGVNEGFSGGEKKRNEIMQALLLQPKLAILDETDSGLDIDALKVVSDGVNALRSEDRAILMVTHYQRLLNHIVPDYVHVLAGGRIIKSGGRELALELEEKGYGWLGIKDEETADSAAN</sequence>
<dbReference type="RefSeq" id="WP_113861540.1">
    <property type="nucleotide sequence ID" value="NZ_QNRO01000002.1"/>
</dbReference>
<gene>
    <name evidence="5" type="ORF">DET50_102329</name>
</gene>
<dbReference type="InterPro" id="IPR027417">
    <property type="entry name" value="P-loop_NTPase"/>
</dbReference>
<dbReference type="CDD" id="cd03217">
    <property type="entry name" value="ABC_FeS_Assembly"/>
    <property type="match status" value="1"/>
</dbReference>
<evidence type="ECO:0000313" key="5">
    <source>
        <dbReference type="EMBL" id="RBP33513.1"/>
    </source>
</evidence>
<dbReference type="PANTHER" id="PTHR43204:SF1">
    <property type="entry name" value="ABC TRANSPORTER I FAMILY MEMBER 6, CHLOROPLASTIC"/>
    <property type="match status" value="1"/>
</dbReference>
<accession>A0A366GZG2</accession>
<dbReference type="Gene3D" id="3.40.50.300">
    <property type="entry name" value="P-loop containing nucleotide triphosphate hydrolases"/>
    <property type="match status" value="1"/>
</dbReference>
<dbReference type="AlphaFoldDB" id="A0A366GZG2"/>
<evidence type="ECO:0000256" key="3">
    <source>
        <dbReference type="ARBA" id="ARBA00022840"/>
    </source>
</evidence>